<protein>
    <recommendedName>
        <fullName evidence="2">histidine kinase</fullName>
        <ecNumber evidence="2">2.7.13.3</ecNumber>
    </recommendedName>
</protein>
<dbReference type="CDD" id="cd00082">
    <property type="entry name" value="HisKA"/>
    <property type="match status" value="1"/>
</dbReference>
<evidence type="ECO:0000313" key="9">
    <source>
        <dbReference type="EMBL" id="SHJ56044.1"/>
    </source>
</evidence>
<dbReference type="PANTHER" id="PTHR43047">
    <property type="entry name" value="TWO-COMPONENT HISTIDINE PROTEIN KINASE"/>
    <property type="match status" value="1"/>
</dbReference>
<dbReference type="GO" id="GO:0000155">
    <property type="term" value="F:phosphorelay sensor kinase activity"/>
    <property type="evidence" value="ECO:0007669"/>
    <property type="project" value="InterPro"/>
</dbReference>
<dbReference type="Gene3D" id="1.10.287.130">
    <property type="match status" value="1"/>
</dbReference>
<dbReference type="Pfam" id="PF00512">
    <property type="entry name" value="HisKA"/>
    <property type="match status" value="1"/>
</dbReference>
<dbReference type="EC" id="2.7.13.3" evidence="2"/>
<dbReference type="InterPro" id="IPR013656">
    <property type="entry name" value="PAS_4"/>
</dbReference>
<dbReference type="OrthoDB" id="7179697at2"/>
<dbReference type="SUPFAM" id="SSF55785">
    <property type="entry name" value="PYP-like sensor domain (PAS domain)"/>
    <property type="match status" value="2"/>
</dbReference>
<dbReference type="SMART" id="SM00388">
    <property type="entry name" value="HisKA"/>
    <property type="match status" value="1"/>
</dbReference>
<dbReference type="RefSeq" id="WP_149786481.1">
    <property type="nucleotide sequence ID" value="NZ_FNIO01000001.1"/>
</dbReference>
<dbReference type="InterPro" id="IPR005467">
    <property type="entry name" value="His_kinase_dom"/>
</dbReference>
<reference evidence="9 10" key="1">
    <citation type="submission" date="2016-11" db="EMBL/GenBank/DDBJ databases">
        <authorList>
            <person name="Varghese N."/>
            <person name="Submissions S."/>
        </authorList>
    </citation>
    <scope>NUCLEOTIDE SEQUENCE [LARGE SCALE GENOMIC DNA]</scope>
    <source>
        <strain evidence="9 10">DSM 29620</strain>
    </source>
</reference>
<dbReference type="InterPro" id="IPR004358">
    <property type="entry name" value="Sig_transdc_His_kin-like_C"/>
</dbReference>
<keyword evidence="6" id="KW-0812">Transmembrane</keyword>
<gene>
    <name evidence="9" type="ORF">SAMN05444142_101640</name>
</gene>
<dbReference type="GO" id="GO:0009927">
    <property type="term" value="F:histidine phosphotransfer kinase activity"/>
    <property type="evidence" value="ECO:0007669"/>
    <property type="project" value="TreeGrafter"/>
</dbReference>
<comment type="catalytic activity">
    <reaction evidence="1">
        <text>ATP + protein L-histidine = ADP + protein N-phospho-L-histidine.</text>
        <dbReference type="EC" id="2.7.13.3"/>
    </reaction>
</comment>
<evidence type="ECO:0000256" key="1">
    <source>
        <dbReference type="ARBA" id="ARBA00000085"/>
    </source>
</evidence>
<keyword evidence="10" id="KW-1185">Reference proteome</keyword>
<dbReference type="InterPro" id="IPR036097">
    <property type="entry name" value="HisK_dim/P_sf"/>
</dbReference>
<evidence type="ECO:0000256" key="4">
    <source>
        <dbReference type="ARBA" id="ARBA00022679"/>
    </source>
</evidence>
<organism evidence="9 10">
    <name type="scientific">Lutimaribacter pacificus</name>
    <dbReference type="NCBI Taxonomy" id="391948"/>
    <lineage>
        <taxon>Bacteria</taxon>
        <taxon>Pseudomonadati</taxon>
        <taxon>Pseudomonadota</taxon>
        <taxon>Alphaproteobacteria</taxon>
        <taxon>Rhodobacterales</taxon>
        <taxon>Roseobacteraceae</taxon>
        <taxon>Lutimaribacter</taxon>
    </lineage>
</organism>
<feature type="domain" description="PAS" evidence="8">
    <location>
        <begin position="210"/>
        <end position="281"/>
    </location>
</feature>
<dbReference type="PROSITE" id="PS50109">
    <property type="entry name" value="HIS_KIN"/>
    <property type="match status" value="1"/>
</dbReference>
<dbReference type="GO" id="GO:0005886">
    <property type="term" value="C:plasma membrane"/>
    <property type="evidence" value="ECO:0007669"/>
    <property type="project" value="TreeGrafter"/>
</dbReference>
<feature type="transmembrane region" description="Helical" evidence="6">
    <location>
        <begin position="12"/>
        <end position="33"/>
    </location>
</feature>
<dbReference type="NCBIfam" id="TIGR00229">
    <property type="entry name" value="sensory_box"/>
    <property type="match status" value="1"/>
</dbReference>
<dbReference type="Pfam" id="PF08448">
    <property type="entry name" value="PAS_4"/>
    <property type="match status" value="1"/>
</dbReference>
<evidence type="ECO:0000259" key="7">
    <source>
        <dbReference type="PROSITE" id="PS50109"/>
    </source>
</evidence>
<name>A0A1H0BHJ6_9RHOB</name>
<keyword evidence="6" id="KW-0472">Membrane</keyword>
<evidence type="ECO:0000313" key="10">
    <source>
        <dbReference type="Proteomes" id="UP000324252"/>
    </source>
</evidence>
<keyword evidence="6" id="KW-1133">Transmembrane helix</keyword>
<evidence type="ECO:0000256" key="3">
    <source>
        <dbReference type="ARBA" id="ARBA00022553"/>
    </source>
</evidence>
<evidence type="ECO:0000256" key="6">
    <source>
        <dbReference type="SAM" id="Phobius"/>
    </source>
</evidence>
<dbReference type="InterPro" id="IPR003594">
    <property type="entry name" value="HATPase_dom"/>
</dbReference>
<evidence type="ECO:0000256" key="2">
    <source>
        <dbReference type="ARBA" id="ARBA00012438"/>
    </source>
</evidence>
<dbReference type="InterPro" id="IPR036890">
    <property type="entry name" value="HATPase_C_sf"/>
</dbReference>
<dbReference type="PROSITE" id="PS50112">
    <property type="entry name" value="PAS"/>
    <property type="match status" value="1"/>
</dbReference>
<dbReference type="SUPFAM" id="SSF47384">
    <property type="entry name" value="Homodimeric domain of signal transducing histidine kinase"/>
    <property type="match status" value="1"/>
</dbReference>
<keyword evidence="3" id="KW-0597">Phosphoprotein</keyword>
<dbReference type="PANTHER" id="PTHR43047:SF72">
    <property type="entry name" value="OSMOSENSING HISTIDINE PROTEIN KINASE SLN1"/>
    <property type="match status" value="1"/>
</dbReference>
<dbReference type="SUPFAM" id="SSF55874">
    <property type="entry name" value="ATPase domain of HSP90 chaperone/DNA topoisomerase II/histidine kinase"/>
    <property type="match status" value="1"/>
</dbReference>
<sequence length="579" mass="62421">MLDKCVVSRSLAILIGFLALALTSFAVATYFLAPGVAENPALQAFLARQLSTSIAIAVVVSAVAYLLWTAQFRRLQGRQQKILNLQHDVMAKQMEALSSQAATCILDPSGRVEAASDGFVDMLGTSAGALLGQPLVEAVPCLQDSRLHRMLSEAREHGRFVSGEVSGYPTDRPGRMVVHVTVIPQFDREGAFSQILLVLADKTQEKMSETDRFLGLMLEELQEEIYVYEAGTLAIRYMNQSARQRLGWSPAEARARKISDTVPNFDMRALEKHIGPLVEQRQNAVTIEVSNAGDSVEIVTRKMTGTDGVDLFVSSLRDLSHRHEIEAAKLQTVSMVSHELRSPLASIKGSLSLLKSGSLGEIPAPVEKVLDIADRNSDRLLVIVNDILDFEKIRSGTVDFSTADTGLHDLLHEAVDVNQPYADRHGVTLRVAPVPADARVEVSQDRIMQVLTNLLSNAIKFSDPGDTVLVCAEGEGGNWRISVTDTGPGMPEQAIADIGKPFHQQVPVDGRKREGTGLGLTIVKQILGHHGTKLAVESTVGTGSTFSFALPAAMPSADGAAYDGLDGTGDTPPPTAIYS</sequence>
<dbReference type="Gene3D" id="3.30.565.10">
    <property type="entry name" value="Histidine kinase-like ATPase, C-terminal domain"/>
    <property type="match status" value="1"/>
</dbReference>
<dbReference type="Gene3D" id="3.30.450.20">
    <property type="entry name" value="PAS domain"/>
    <property type="match status" value="2"/>
</dbReference>
<dbReference type="PRINTS" id="PR00344">
    <property type="entry name" value="BCTRLSENSOR"/>
</dbReference>
<dbReference type="InterPro" id="IPR035965">
    <property type="entry name" value="PAS-like_dom_sf"/>
</dbReference>
<dbReference type="InterPro" id="IPR000014">
    <property type="entry name" value="PAS"/>
</dbReference>
<dbReference type="InterPro" id="IPR003661">
    <property type="entry name" value="HisK_dim/P_dom"/>
</dbReference>
<proteinExistence type="predicted"/>
<evidence type="ECO:0000259" key="8">
    <source>
        <dbReference type="PROSITE" id="PS50112"/>
    </source>
</evidence>
<dbReference type="AlphaFoldDB" id="A0A1H0BHJ6"/>
<accession>A0A1H0BHJ6</accession>
<feature type="transmembrane region" description="Helical" evidence="6">
    <location>
        <begin position="45"/>
        <end position="68"/>
    </location>
</feature>
<dbReference type="CDD" id="cd00130">
    <property type="entry name" value="PAS"/>
    <property type="match status" value="1"/>
</dbReference>
<dbReference type="EMBL" id="FQZZ01000001">
    <property type="protein sequence ID" value="SHJ56044.1"/>
    <property type="molecule type" value="Genomic_DNA"/>
</dbReference>
<feature type="domain" description="Histidine kinase" evidence="7">
    <location>
        <begin position="335"/>
        <end position="554"/>
    </location>
</feature>
<evidence type="ECO:0000256" key="5">
    <source>
        <dbReference type="ARBA" id="ARBA00022777"/>
    </source>
</evidence>
<dbReference type="SMART" id="SM00091">
    <property type="entry name" value="PAS"/>
    <property type="match status" value="2"/>
</dbReference>
<dbReference type="Proteomes" id="UP000324252">
    <property type="component" value="Unassembled WGS sequence"/>
</dbReference>
<keyword evidence="4" id="KW-0808">Transferase</keyword>
<dbReference type="Pfam" id="PF02518">
    <property type="entry name" value="HATPase_c"/>
    <property type="match status" value="1"/>
</dbReference>
<dbReference type="SMART" id="SM00387">
    <property type="entry name" value="HATPase_c"/>
    <property type="match status" value="1"/>
</dbReference>
<keyword evidence="5" id="KW-0418">Kinase</keyword>